<dbReference type="SUPFAM" id="SSF50129">
    <property type="entry name" value="GroES-like"/>
    <property type="match status" value="1"/>
</dbReference>
<feature type="domain" description="Enoyl reductase (ER)" evidence="4">
    <location>
        <begin position="10"/>
        <end position="316"/>
    </location>
</feature>
<name>A0ABC8BLS2_9ACTN</name>
<dbReference type="InterPro" id="IPR036291">
    <property type="entry name" value="NAD(P)-bd_dom_sf"/>
</dbReference>
<keyword evidence="1" id="KW-0521">NADP</keyword>
<dbReference type="InterPro" id="IPR013154">
    <property type="entry name" value="ADH-like_N"/>
</dbReference>
<dbReference type="Pfam" id="PF00107">
    <property type="entry name" value="ADH_zinc_N"/>
    <property type="match status" value="1"/>
</dbReference>
<dbReference type="RefSeq" id="WP_084744231.1">
    <property type="nucleotide sequence ID" value="NZ_CP020563.1"/>
</dbReference>
<feature type="region of interest" description="Disordered" evidence="3">
    <location>
        <begin position="322"/>
        <end position="352"/>
    </location>
</feature>
<protein>
    <submittedName>
        <fullName evidence="5">NADPH:quinone oxidoreductase</fullName>
    </submittedName>
</protein>
<proteinExistence type="predicted"/>
<dbReference type="InterPro" id="IPR014189">
    <property type="entry name" value="Quinone_OxRdtase_PIG3"/>
</dbReference>
<organism evidence="5 6">
    <name type="scientific">Kitasatospora albolonga</name>
    <dbReference type="NCBI Taxonomy" id="68173"/>
    <lineage>
        <taxon>Bacteria</taxon>
        <taxon>Bacillati</taxon>
        <taxon>Actinomycetota</taxon>
        <taxon>Actinomycetes</taxon>
        <taxon>Kitasatosporales</taxon>
        <taxon>Streptomycetaceae</taxon>
        <taxon>Kitasatospora</taxon>
    </lineage>
</organism>
<dbReference type="AlphaFoldDB" id="A0ABC8BLS2"/>
<dbReference type="InterPro" id="IPR020843">
    <property type="entry name" value="ER"/>
</dbReference>
<dbReference type="InterPro" id="IPR011032">
    <property type="entry name" value="GroES-like_sf"/>
</dbReference>
<accession>A0ABC8BLS2</accession>
<dbReference type="InterPro" id="IPR013149">
    <property type="entry name" value="ADH-like_C"/>
</dbReference>
<reference evidence="5 6" key="1">
    <citation type="submission" date="2017-04" db="EMBL/GenBank/DDBJ databases">
        <title>The complete genome sequence of Streptomyces albolongus YIM 101047, the producer of novel bafilomycins and novel odoriferous sesquiterpenoids.</title>
        <authorList>
            <person name="Yin M."/>
            <person name="Jiang Y."/>
        </authorList>
    </citation>
    <scope>NUCLEOTIDE SEQUENCE [LARGE SCALE GENOMIC DNA]</scope>
    <source>
        <strain evidence="5 6">YIM 101047</strain>
    </source>
</reference>
<evidence type="ECO:0000313" key="5">
    <source>
        <dbReference type="EMBL" id="ARF71022.1"/>
    </source>
</evidence>
<dbReference type="EMBL" id="CP020563">
    <property type="protein sequence ID" value="ARF71022.1"/>
    <property type="molecule type" value="Genomic_DNA"/>
</dbReference>
<dbReference type="KEGG" id="kab:B7C62_01175"/>
<dbReference type="Gene3D" id="3.40.50.720">
    <property type="entry name" value="NAD(P)-binding Rossmann-like Domain"/>
    <property type="match status" value="1"/>
</dbReference>
<dbReference type="Proteomes" id="UP000192251">
    <property type="component" value="Chromosome"/>
</dbReference>
<evidence type="ECO:0000256" key="2">
    <source>
        <dbReference type="ARBA" id="ARBA00023002"/>
    </source>
</evidence>
<dbReference type="Gene3D" id="3.90.180.10">
    <property type="entry name" value="Medium-chain alcohol dehydrogenases, catalytic domain"/>
    <property type="match status" value="1"/>
</dbReference>
<evidence type="ECO:0000256" key="3">
    <source>
        <dbReference type="SAM" id="MobiDB-lite"/>
    </source>
</evidence>
<dbReference type="SUPFAM" id="SSF51735">
    <property type="entry name" value="NAD(P)-binding Rossmann-fold domains"/>
    <property type="match status" value="1"/>
</dbReference>
<dbReference type="PANTHER" id="PTHR48106:SF8">
    <property type="entry name" value="OS02G0805600 PROTEIN"/>
    <property type="match status" value="1"/>
</dbReference>
<evidence type="ECO:0000259" key="4">
    <source>
        <dbReference type="SMART" id="SM00829"/>
    </source>
</evidence>
<dbReference type="PANTHER" id="PTHR48106">
    <property type="entry name" value="QUINONE OXIDOREDUCTASE PIG3-RELATED"/>
    <property type="match status" value="1"/>
</dbReference>
<dbReference type="NCBIfam" id="TIGR02824">
    <property type="entry name" value="quinone_pig3"/>
    <property type="match status" value="1"/>
</dbReference>
<keyword evidence="6" id="KW-1185">Reference proteome</keyword>
<evidence type="ECO:0000313" key="6">
    <source>
        <dbReference type="Proteomes" id="UP000192251"/>
    </source>
</evidence>
<keyword evidence="2" id="KW-0560">Oxidoreductase</keyword>
<feature type="compositionally biased region" description="Low complexity" evidence="3">
    <location>
        <begin position="322"/>
        <end position="336"/>
    </location>
</feature>
<dbReference type="CDD" id="cd05276">
    <property type="entry name" value="p53_inducible_oxidoreductase"/>
    <property type="match status" value="1"/>
</dbReference>
<dbReference type="SMART" id="SM00829">
    <property type="entry name" value="PKS_ER"/>
    <property type="match status" value="1"/>
</dbReference>
<gene>
    <name evidence="5" type="ORF">B7C62_01175</name>
</gene>
<evidence type="ECO:0000256" key="1">
    <source>
        <dbReference type="ARBA" id="ARBA00022857"/>
    </source>
</evidence>
<dbReference type="Pfam" id="PF08240">
    <property type="entry name" value="ADH_N"/>
    <property type="match status" value="1"/>
</dbReference>
<sequence>MKAVSIKEPGGPEVLEWVEAEDPSPGPGEVVVDVVASALNRADVMQRQGLYPLPPGTSPYPGLEVSGRIGALGEGVTGWQVGDEVCALLTGGGYAQKVAVPAGQLLTVPEGVGLVEAAGLPEVTATVWSNIVMTAGLKAGETLLVHGGVGGVGTMAIQIAKALGARVVTTVGGPGRAARARELGADEAIDHRTDDFAKHGPYDVILDVIGGDYLERNVRSLAADGRLVVIGLQKGLEGSLNLAEIVFKRVSVHGTTLRTRSKEQKAEIVAEVQKNVWPLIENGSVRLVVDRTVSMADAAEGHRLMEAGGHVGKILLLNDESASGESASDGSASDGSASGGSASGEAAEHRHG</sequence>
<dbReference type="GO" id="GO:0016491">
    <property type="term" value="F:oxidoreductase activity"/>
    <property type="evidence" value="ECO:0007669"/>
    <property type="project" value="UniProtKB-KW"/>
</dbReference>